<dbReference type="Proteomes" id="UP000235861">
    <property type="component" value="Unassembled WGS sequence"/>
</dbReference>
<keyword evidence="1" id="KW-1133">Transmembrane helix</keyword>
<feature type="transmembrane region" description="Helical" evidence="1">
    <location>
        <begin position="116"/>
        <end position="143"/>
    </location>
</feature>
<organism evidence="2 3">
    <name type="scientific">Aeromonas cavernicola</name>
    <dbReference type="NCBI Taxonomy" id="1006623"/>
    <lineage>
        <taxon>Bacteria</taxon>
        <taxon>Pseudomonadati</taxon>
        <taxon>Pseudomonadota</taxon>
        <taxon>Gammaproteobacteria</taxon>
        <taxon>Aeromonadales</taxon>
        <taxon>Aeromonadaceae</taxon>
        <taxon>Aeromonas</taxon>
    </lineage>
</organism>
<feature type="transmembrane region" description="Helical" evidence="1">
    <location>
        <begin position="73"/>
        <end position="96"/>
    </location>
</feature>
<name>A0A2H9U823_9GAMM</name>
<dbReference type="EMBL" id="PGGC01000024">
    <property type="protein sequence ID" value="PJG60197.1"/>
    <property type="molecule type" value="Genomic_DNA"/>
</dbReference>
<dbReference type="AlphaFoldDB" id="A0A2H9U823"/>
<accession>A0A2H9U823</accession>
<evidence type="ECO:0000313" key="3">
    <source>
        <dbReference type="Proteomes" id="UP000235861"/>
    </source>
</evidence>
<reference evidence="2 3" key="1">
    <citation type="submission" date="2017-11" db="EMBL/GenBank/DDBJ databases">
        <title>Draft genome sequence of environmental isolate Aeromonas cavernicola sp. nov. MDC 2508.</title>
        <authorList>
            <person name="Colston S.M."/>
            <person name="Navarro A."/>
            <person name="Martinez-Murcia A.J."/>
            <person name="Graf J."/>
        </authorList>
    </citation>
    <scope>NUCLEOTIDE SEQUENCE [LARGE SCALE GENOMIC DNA]</scope>
    <source>
        <strain evidence="2 3">MDC 2508</strain>
    </source>
</reference>
<sequence>MSIGVVTYISHHFRSDIAFKDVEALIAILQNTSAMIFTIMGIWIAYIYPNAVLRIIQPSKVTALYSDTDTERVILLVGIVILSAATLSLLVIGVAAKPFIIKTAAFTSNKEAFTSIGIWGLLALTYAQLFCIYIVIASSVNFIKDLSNLKAKENLSRKLDGEPNQ</sequence>
<evidence type="ECO:0000256" key="1">
    <source>
        <dbReference type="SAM" id="Phobius"/>
    </source>
</evidence>
<protein>
    <submittedName>
        <fullName evidence="2">Uncharacterized protein</fullName>
    </submittedName>
</protein>
<keyword evidence="1" id="KW-0472">Membrane</keyword>
<feature type="transmembrane region" description="Helical" evidence="1">
    <location>
        <begin position="34"/>
        <end position="53"/>
    </location>
</feature>
<gene>
    <name evidence="2" type="ORF">CUC53_03200</name>
</gene>
<comment type="caution">
    <text evidence="2">The sequence shown here is derived from an EMBL/GenBank/DDBJ whole genome shotgun (WGS) entry which is preliminary data.</text>
</comment>
<dbReference type="RefSeq" id="WP_100292816.1">
    <property type="nucleotide sequence ID" value="NZ_PGGC01000024.1"/>
</dbReference>
<proteinExistence type="predicted"/>
<keyword evidence="3" id="KW-1185">Reference proteome</keyword>
<dbReference type="OrthoDB" id="6638186at2"/>
<keyword evidence="1" id="KW-0812">Transmembrane</keyword>
<evidence type="ECO:0000313" key="2">
    <source>
        <dbReference type="EMBL" id="PJG60197.1"/>
    </source>
</evidence>